<dbReference type="InterPro" id="IPR036465">
    <property type="entry name" value="vWFA_dom_sf"/>
</dbReference>
<accession>A0ABQ6NHN4</accession>
<sequence length="1477" mass="157318">MEPCPFQGPGKQNPVFIGGYDNPRTTDDPNDPNYWIGSGESNLFDAAANGGAGGSIAVNDLIRISKQAVLQSSEECDCIATVKVDIEAKPAPFQYFPPTPLDVVFVLDVTSSMMTNASQKFVQAKRALINTINQLWAANRNTTVTIIPYGRDAFVPIPSPGTGFGYDYVGTLFQWKRSSAPPASFPSSTYYIGQILGYRNQSNVSTTVLTDFITQTTPRAASAEQSLYNFYSYYKITYSDIYDAAGNPLADTILPSYITNVYNANPSAYASNPIVNIAASTPLTPIQTQYSMDDDGYANNSILQNLVWAIPYSEDTDTEAGLRAAYNLFKTPGFAQSDDIFRRVVILITDGQANRSVNPAFPATYVQPGDTDATFFPDVPGEPWKYFTYLRQTETQLVREISSRSSTFEEIALASTRAQAISDQLKDPSDGNTQLYALGIDIAAQSPGPYTREDVINLMKSWVSAPSYFREAITTDPDAINTLLTALVNDVLHLYAGSRLVLQDVINNALFSYVPGSIQIRGVHDGLKLRSPNQPVIIDPADPDFTIYPKAPLLPDVGDGSVVNGSIVIDFGTMPLGMLSAGSLTTVTLTYQLQSNPFANGNHLHTNTDDQTFVAFVEPNHLQAALPVIDYSSPQKQLFFQTPIVACTCTPVPGLSLLKVADRTSAAPGDTVNYSIQLTNTGTQSLTDITVADSVLGIRFVIPVLDPLETSVNTFPYTIPPGTPAGPFTNTAVAANPVFPDPLTSSAVVLIEETPSLLFTKVVNKRAAAPGETVIFTLTATNNGNVDLINVRVTDALLGISTTIARINAGTTITSDFPYVIPADAPIDSVILNTATTAADNLPPITVGASVIVAAVPRLQIEKIPDQTQVPPGTIVNFTILVTNNGSTPLTNVAVNDPIIGFSTVLPVLRPGETTTIIFPSLIPLETTAKVYTNTITAISDPPPGSGTVPTAEANAEVQVVTSPALGVRKIPNRTTVSPGETIEYEITVANFGNIPLSPTRIVDPLLNIDRIIPALAVGEIHSVRVPYQVPADAVIGSIINNILTATSPEAGEVQAQAVVTVVGSGLAIAKSTDLRTAIPGDTVSYTLQVTNLLNVPQTNVVLADPFLGLNEVIPVLAAGATVTRVIPFVVPSSADGTVIRNVAACSSDQSTPQQAEALLPVQSELSFAVLQVTKTADRNFVSPGAAAVYSVTVLNTGPSAATDIAVSDSLTGTTQTIPALAPGESRIVTFTYAVPEGTKQGTTIRNVATVTSPQSDPRTAEDTIFVALPQFFLQLTNVVDQPVVSPGTLVHFTITVTNIGPFTLHNVRVIDNLTGLSVTIPELAPGESRVFVRPYRVPANAVAGQSFTDIATAFSDETPFEQAPATTVAVTIPEFTISKTVDKPVVVGGETVRFTVRFQNIGNIDLTDFVIDDPLLNIHLRTVRFRVGSIITIRASFVTPEVEEDTIVLNTASGRSELAALKNAEASVLVLPQEEE</sequence>
<dbReference type="InterPro" id="IPR055354">
    <property type="entry name" value="DUF7507"/>
</dbReference>
<dbReference type="CDD" id="cd00198">
    <property type="entry name" value="vWFA"/>
    <property type="match status" value="1"/>
</dbReference>
<dbReference type="EMBL" id="BTCL01000002">
    <property type="protein sequence ID" value="GMK43650.1"/>
    <property type="molecule type" value="Genomic_DNA"/>
</dbReference>
<dbReference type="Pfam" id="PF01345">
    <property type="entry name" value="DUF11"/>
    <property type="match status" value="1"/>
</dbReference>
<dbReference type="Proteomes" id="UP001285921">
    <property type="component" value="Unassembled WGS sequence"/>
</dbReference>
<feature type="region of interest" description="Disordered" evidence="1">
    <location>
        <begin position="1"/>
        <end position="29"/>
    </location>
</feature>
<dbReference type="InterPro" id="IPR001434">
    <property type="entry name" value="OmcB-like_DUF11"/>
</dbReference>
<evidence type="ECO:0000259" key="2">
    <source>
        <dbReference type="PROSITE" id="PS50234"/>
    </source>
</evidence>
<dbReference type="InterPro" id="IPR051172">
    <property type="entry name" value="Chlamydia_OmcB"/>
</dbReference>
<dbReference type="PANTHER" id="PTHR34819">
    <property type="entry name" value="LARGE CYSTEINE-RICH PERIPLASMIC PROTEIN OMCB"/>
    <property type="match status" value="1"/>
</dbReference>
<feature type="domain" description="VWFA" evidence="2">
    <location>
        <begin position="102"/>
        <end position="153"/>
    </location>
</feature>
<name>A0ABQ6NHN4_9BACL</name>
<keyword evidence="4" id="KW-1185">Reference proteome</keyword>
<dbReference type="PANTHER" id="PTHR34819:SF3">
    <property type="entry name" value="CELL SURFACE PROTEIN"/>
    <property type="match status" value="1"/>
</dbReference>
<organism evidence="3 4">
    <name type="scientific">Paenibacillus glycanilyticus</name>
    <dbReference type="NCBI Taxonomy" id="126569"/>
    <lineage>
        <taxon>Bacteria</taxon>
        <taxon>Bacillati</taxon>
        <taxon>Bacillota</taxon>
        <taxon>Bacilli</taxon>
        <taxon>Bacillales</taxon>
        <taxon>Paenibacillaceae</taxon>
        <taxon>Paenibacillus</taxon>
    </lineage>
</organism>
<dbReference type="NCBIfam" id="TIGR01451">
    <property type="entry name" value="B_ant_repeat"/>
    <property type="match status" value="8"/>
</dbReference>
<evidence type="ECO:0000313" key="3">
    <source>
        <dbReference type="EMBL" id="GMK43650.1"/>
    </source>
</evidence>
<dbReference type="InterPro" id="IPR047589">
    <property type="entry name" value="DUF11_rpt"/>
</dbReference>
<dbReference type="InterPro" id="IPR013783">
    <property type="entry name" value="Ig-like_fold"/>
</dbReference>
<dbReference type="Pfam" id="PF24346">
    <property type="entry name" value="DUF7507"/>
    <property type="match status" value="4"/>
</dbReference>
<proteinExistence type="predicted"/>
<dbReference type="Gene3D" id="2.60.40.10">
    <property type="entry name" value="Immunoglobulins"/>
    <property type="match status" value="1"/>
</dbReference>
<protein>
    <recommendedName>
        <fullName evidence="2">VWFA domain-containing protein</fullName>
    </recommendedName>
</protein>
<evidence type="ECO:0000256" key="1">
    <source>
        <dbReference type="SAM" id="MobiDB-lite"/>
    </source>
</evidence>
<dbReference type="RefSeq" id="WP_317978876.1">
    <property type="nucleotide sequence ID" value="NZ_BTCL01000002.1"/>
</dbReference>
<dbReference type="PROSITE" id="PS50234">
    <property type="entry name" value="VWFA"/>
    <property type="match status" value="1"/>
</dbReference>
<dbReference type="InterPro" id="IPR002035">
    <property type="entry name" value="VWF_A"/>
</dbReference>
<comment type="caution">
    <text evidence="3">The sequence shown here is derived from an EMBL/GenBank/DDBJ whole genome shotgun (WGS) entry which is preliminary data.</text>
</comment>
<dbReference type="Gene3D" id="3.40.50.410">
    <property type="entry name" value="von Willebrand factor, type A domain"/>
    <property type="match status" value="1"/>
</dbReference>
<dbReference type="SUPFAM" id="SSF53300">
    <property type="entry name" value="vWA-like"/>
    <property type="match status" value="1"/>
</dbReference>
<evidence type="ECO:0000313" key="4">
    <source>
        <dbReference type="Proteomes" id="UP001285921"/>
    </source>
</evidence>
<gene>
    <name evidence="3" type="ORF">PghCCS26_07770</name>
</gene>
<reference evidence="3 4" key="1">
    <citation type="submission" date="2023-05" db="EMBL/GenBank/DDBJ databases">
        <title>Draft genome of Paenibacillus sp. CCS26.</title>
        <authorList>
            <person name="Akita H."/>
            <person name="Shinto Y."/>
            <person name="Kimura Z."/>
        </authorList>
    </citation>
    <scope>NUCLEOTIDE SEQUENCE [LARGE SCALE GENOMIC DNA]</scope>
    <source>
        <strain evidence="3 4">CCS26</strain>
    </source>
</reference>